<evidence type="ECO:0000313" key="2">
    <source>
        <dbReference type="EMBL" id="EME36021.1"/>
    </source>
</evidence>
<sequence>MMLRHGLIAGAAACLALVVAAAIISGGGAAASAATASAVVAVPFALSGLALWWASGLSAYAPPLVMLFAYLVLVLVGAMLMASVEAPGWLRPHWLMAAAAVAVGAWLSGMATGLRRARMPIYDVAVPDGDSERT</sequence>
<feature type="transmembrane region" description="Helical" evidence="1">
    <location>
        <begin position="94"/>
        <end position="114"/>
    </location>
</feature>
<evidence type="ECO:0000313" key="3">
    <source>
        <dbReference type="Proteomes" id="UP000009877"/>
    </source>
</evidence>
<protein>
    <submittedName>
        <fullName evidence="2">Uncharacterized protein</fullName>
    </submittedName>
</protein>
<proteinExistence type="predicted"/>
<keyword evidence="1" id="KW-0812">Transmembrane</keyword>
<feature type="transmembrane region" description="Helical" evidence="1">
    <location>
        <begin position="64"/>
        <end position="82"/>
    </location>
</feature>
<dbReference type="EMBL" id="ANHZ02000018">
    <property type="protein sequence ID" value="EME36021.1"/>
    <property type="molecule type" value="Genomic_DNA"/>
</dbReference>
<evidence type="ECO:0000256" key="1">
    <source>
        <dbReference type="SAM" id="Phobius"/>
    </source>
</evidence>
<keyword evidence="1" id="KW-0472">Membrane</keyword>
<dbReference type="Proteomes" id="UP000009877">
    <property type="component" value="Unassembled WGS sequence"/>
</dbReference>
<keyword evidence="1" id="KW-1133">Transmembrane helix</keyword>
<organism evidence="2 3">
    <name type="scientific">Kocuria palustris PEL</name>
    <dbReference type="NCBI Taxonomy" id="1236550"/>
    <lineage>
        <taxon>Bacteria</taxon>
        <taxon>Bacillati</taxon>
        <taxon>Actinomycetota</taxon>
        <taxon>Actinomycetes</taxon>
        <taxon>Micrococcales</taxon>
        <taxon>Micrococcaceae</taxon>
        <taxon>Kocuria</taxon>
    </lineage>
</organism>
<keyword evidence="3" id="KW-1185">Reference proteome</keyword>
<feature type="transmembrane region" description="Helical" evidence="1">
    <location>
        <begin position="31"/>
        <end position="52"/>
    </location>
</feature>
<gene>
    <name evidence="2" type="ORF">C884_00789</name>
</gene>
<dbReference type="AlphaFoldDB" id="M2XAA3"/>
<accession>M2XAA3</accession>
<comment type="caution">
    <text evidence="2">The sequence shown here is derived from an EMBL/GenBank/DDBJ whole genome shotgun (WGS) entry which is preliminary data.</text>
</comment>
<name>M2XAA3_9MICC</name>
<reference evidence="2 3" key="1">
    <citation type="journal article" date="2014" name="Genome Announc.">
        <title>Draft Genome Sequence of Kocuria palustris PEL.</title>
        <authorList>
            <person name="Sharma G."/>
            <person name="Khatri I."/>
            <person name="Subramanian S."/>
        </authorList>
    </citation>
    <scope>NUCLEOTIDE SEQUENCE [LARGE SCALE GENOMIC DNA]</scope>
    <source>
        <strain evidence="2 3">PEL</strain>
    </source>
</reference>